<protein>
    <recommendedName>
        <fullName evidence="3">Endonuclease</fullName>
    </recommendedName>
</protein>
<dbReference type="Proteomes" id="UP000199005">
    <property type="component" value="Unassembled WGS sequence"/>
</dbReference>
<dbReference type="RefSeq" id="WP_090901828.1">
    <property type="nucleotide sequence ID" value="NZ_FNYO01000057.1"/>
</dbReference>
<name>A0A1H6X570_9GAMM</name>
<evidence type="ECO:0000313" key="2">
    <source>
        <dbReference type="Proteomes" id="UP000199005"/>
    </source>
</evidence>
<reference evidence="1 2" key="1">
    <citation type="submission" date="2016-10" db="EMBL/GenBank/DDBJ databases">
        <authorList>
            <person name="de Groot N.N."/>
        </authorList>
    </citation>
    <scope>NUCLEOTIDE SEQUENCE [LARGE SCALE GENOMIC DNA]</scope>
    <source>
        <strain evidence="1 2">DSM 1041</strain>
    </source>
</reference>
<dbReference type="STRING" id="170623.SAMN04244579_03633"/>
<evidence type="ECO:0008006" key="3">
    <source>
        <dbReference type="Google" id="ProtNLM"/>
    </source>
</evidence>
<evidence type="ECO:0000313" key="1">
    <source>
        <dbReference type="EMBL" id="SEJ24311.1"/>
    </source>
</evidence>
<gene>
    <name evidence="1" type="ORF">SAMN04244579_03633</name>
</gene>
<proteinExistence type="predicted"/>
<accession>A0A1H6X570</accession>
<sequence length="270" mass="30692">MSDAKPARKPNRYAAIIERIFFSHYTSGAQEFQFAREEFDGIAAELGIKQVKNLGDLIYSFRYRYELPPAILATADEGLEWIIEGCGQALYRFRQAKLNRIVPRPDLITVKVPDSTPEIIAAYALSDEQALLAKVRYNRLIDIFLGITAYSLQNHLRTNLKSIGQIEIDEMYVGIDRHGRQFVVPVQAKGGSDKHGVVQTNQDIAYCKTKFPDLVCRAVSAQFMTQDRIAMFELTVQDDEVKVVEEKHYRLVPAAEIKSEDLQAYNLRAD</sequence>
<organism evidence="1 2">
    <name type="scientific">Azotobacter beijerinckii</name>
    <dbReference type="NCBI Taxonomy" id="170623"/>
    <lineage>
        <taxon>Bacteria</taxon>
        <taxon>Pseudomonadati</taxon>
        <taxon>Pseudomonadota</taxon>
        <taxon>Gammaproteobacteria</taxon>
        <taxon>Pseudomonadales</taxon>
        <taxon>Pseudomonadaceae</taxon>
        <taxon>Azotobacter</taxon>
    </lineage>
</organism>
<dbReference type="EMBL" id="FNYO01000057">
    <property type="protein sequence ID" value="SEJ24311.1"/>
    <property type="molecule type" value="Genomic_DNA"/>
</dbReference>
<dbReference type="AlphaFoldDB" id="A0A1H6X570"/>